<feature type="region of interest" description="Disordered" evidence="2">
    <location>
        <begin position="46"/>
        <end position="65"/>
    </location>
</feature>
<accession>A0A8J8P055</accession>
<evidence type="ECO:0000313" key="3">
    <source>
        <dbReference type="EMBL" id="TNV84961.1"/>
    </source>
</evidence>
<dbReference type="Proteomes" id="UP000785679">
    <property type="component" value="Unassembled WGS sequence"/>
</dbReference>
<sequence>MDEKDYERDEDFILDETEIAQAVDSVKADDHEIDAVLMQALSKQKQIEEDEGYGEDSFIKEDTKNTEASIQMKKLAPNVGMSSYSKKPQLDMGKVGQAPNQRDSKALVGAKPQSKPLSALRNVNIVQQPRSILRPPPTLQMGNALVNRRSTNIVPTNKMPKLPLRNSLGTNNTQLRRQTTTAATAKNQQQGQPSRPSTGVPVSSSVKTSTQLASSSTGFKVGAFRGQMNQSFQSNSKDRNSTAYTSYNQNNNRGSRQFSTGLAALKNTQQRQIMGLSVAQDRAKLLVSNAGLGFHNRNLNSQGSVRPKDANSSRRNSTSLGSNGGRFMEKTVLRASQTHANGFRAAQPKPILSKPKEPLAPPIQRNQKLQQSSDSVLAEGGLFNQQSTRNNHPITKSLSRSRVQSASNRFLQNSASKVLRNQSFGGFGTTQTFQQTGRSGGGGGSSSRGRPQSAYVTNNSNNIERNVKQLKISDYYDTKPEQSLINRSDSHRIMIRPVSSISALQQLQDPLNGKGNLLDYDFPIKILDNLIENEEKQYGFSLFNRGNDLRKSLIDASKVKQFIQTRGEEQAPRVNEEKKNDKQEWADIMSYLKSNPKALLDAIPTPRGDEEKLLKEFKKGMDMKFNDSQSTMSFRQSKNYTFGMQGGNSSINTPSKRLQSPKVGPSSSNIISSRKLNSSSRLHDALLNASSSRKSISSPKTAGLANPFKDSRPLQPPSSYFDKPYANLLQDYQLPPEFSVPQINAPSMQLQNSQRDFRISNNKSKPVIPAKQEVQKENVQANERLVQKRQVMVEEQKKTQQERQQIKEKIKKKLKVQEEQEYEAGQTHGQGQRIVLEALDWKEGQIYQDYVIKRLNNRLLFEKAENNLMREDELDFVKMMVAKKVKDQGGIDKDTPDLLKLCEPLAEKCRQILQNRILPHLAFPLLLNSSSFRQRPSRKMQEALYSERRCNHFPDQSARARVDPTRDEANRNEPNQR</sequence>
<feature type="region of interest" description="Disordered" evidence="2">
    <location>
        <begin position="80"/>
        <end position="102"/>
    </location>
</feature>
<organism evidence="3 4">
    <name type="scientific">Halteria grandinella</name>
    <dbReference type="NCBI Taxonomy" id="5974"/>
    <lineage>
        <taxon>Eukaryota</taxon>
        <taxon>Sar</taxon>
        <taxon>Alveolata</taxon>
        <taxon>Ciliophora</taxon>
        <taxon>Intramacronucleata</taxon>
        <taxon>Spirotrichea</taxon>
        <taxon>Stichotrichia</taxon>
        <taxon>Sporadotrichida</taxon>
        <taxon>Halteriidae</taxon>
        <taxon>Halteria</taxon>
    </lineage>
</organism>
<dbReference type="AlphaFoldDB" id="A0A8J8P055"/>
<evidence type="ECO:0000313" key="4">
    <source>
        <dbReference type="Proteomes" id="UP000785679"/>
    </source>
</evidence>
<feature type="coiled-coil region" evidence="1">
    <location>
        <begin position="771"/>
        <end position="809"/>
    </location>
</feature>
<comment type="caution">
    <text evidence="3">The sequence shown here is derived from an EMBL/GenBank/DDBJ whole genome shotgun (WGS) entry which is preliminary data.</text>
</comment>
<name>A0A8J8P055_HALGN</name>
<feature type="region of interest" description="Disordered" evidence="2">
    <location>
        <begin position="640"/>
        <end position="672"/>
    </location>
</feature>
<keyword evidence="1" id="KW-0175">Coiled coil</keyword>
<feature type="compositionally biased region" description="Polar residues" evidence="2">
    <location>
        <begin position="364"/>
        <end position="375"/>
    </location>
</feature>
<dbReference type="OrthoDB" id="10687080at2759"/>
<feature type="compositionally biased region" description="Low complexity" evidence="2">
    <location>
        <begin position="169"/>
        <end position="192"/>
    </location>
</feature>
<evidence type="ECO:0000256" key="2">
    <source>
        <dbReference type="SAM" id="MobiDB-lite"/>
    </source>
</evidence>
<dbReference type="EMBL" id="RRYP01002277">
    <property type="protein sequence ID" value="TNV84961.1"/>
    <property type="molecule type" value="Genomic_DNA"/>
</dbReference>
<gene>
    <name evidence="3" type="ORF">FGO68_gene4323</name>
</gene>
<feature type="region of interest" description="Disordered" evidence="2">
    <location>
        <begin position="422"/>
        <end position="457"/>
    </location>
</feature>
<feature type="region of interest" description="Disordered" evidence="2">
    <location>
        <begin position="293"/>
        <end position="326"/>
    </location>
</feature>
<feature type="region of interest" description="Disordered" evidence="2">
    <location>
        <begin position="148"/>
        <end position="215"/>
    </location>
</feature>
<feature type="compositionally biased region" description="Polar residues" evidence="2">
    <location>
        <begin position="383"/>
        <end position="407"/>
    </location>
</feature>
<proteinExistence type="predicted"/>
<feature type="region of interest" description="Disordered" evidence="2">
    <location>
        <begin position="346"/>
        <end position="407"/>
    </location>
</feature>
<feature type="region of interest" description="Disordered" evidence="2">
    <location>
        <begin position="230"/>
        <end position="256"/>
    </location>
</feature>
<protein>
    <submittedName>
        <fullName evidence="3">Uncharacterized protein</fullName>
    </submittedName>
</protein>
<feature type="compositionally biased region" description="Polar residues" evidence="2">
    <location>
        <begin position="640"/>
        <end position="658"/>
    </location>
</feature>
<feature type="compositionally biased region" description="Polar residues" evidence="2">
    <location>
        <begin position="193"/>
        <end position="215"/>
    </location>
</feature>
<keyword evidence="4" id="KW-1185">Reference proteome</keyword>
<feature type="region of interest" description="Disordered" evidence="2">
    <location>
        <begin position="946"/>
        <end position="977"/>
    </location>
</feature>
<evidence type="ECO:0000256" key="1">
    <source>
        <dbReference type="SAM" id="Coils"/>
    </source>
</evidence>
<feature type="region of interest" description="Disordered" evidence="2">
    <location>
        <begin position="689"/>
        <end position="715"/>
    </location>
</feature>
<reference evidence="3" key="1">
    <citation type="submission" date="2019-06" db="EMBL/GenBank/DDBJ databases">
        <authorList>
            <person name="Zheng W."/>
        </authorList>
    </citation>
    <scope>NUCLEOTIDE SEQUENCE</scope>
    <source>
        <strain evidence="3">QDHG01</strain>
    </source>
</reference>